<dbReference type="Pfam" id="PF13517">
    <property type="entry name" value="FG-GAP_3"/>
    <property type="match status" value="2"/>
</dbReference>
<keyword evidence="6" id="KW-1015">Disulfide bond</keyword>
<dbReference type="CDD" id="cd00190">
    <property type="entry name" value="Tryp_SPc"/>
    <property type="match status" value="1"/>
</dbReference>
<dbReference type="InterPro" id="IPR001254">
    <property type="entry name" value="Trypsin_dom"/>
</dbReference>
<dbReference type="GO" id="GO:0006508">
    <property type="term" value="P:proteolysis"/>
    <property type="evidence" value="ECO:0007669"/>
    <property type="project" value="UniProtKB-KW"/>
</dbReference>
<keyword evidence="11" id="KW-1185">Reference proteome</keyword>
<dbReference type="AlphaFoldDB" id="A0A9W4GZ50"/>
<accession>A0A9W4GZ50</accession>
<keyword evidence="4 7" id="KW-0378">Hydrolase</keyword>
<organism evidence="10 11">
    <name type="scientific">Actinacidiphila bryophytorum</name>
    <dbReference type="NCBI Taxonomy" id="1436133"/>
    <lineage>
        <taxon>Bacteria</taxon>
        <taxon>Bacillati</taxon>
        <taxon>Actinomycetota</taxon>
        <taxon>Actinomycetes</taxon>
        <taxon>Kitasatosporales</taxon>
        <taxon>Streptomycetaceae</taxon>
        <taxon>Actinacidiphila</taxon>
    </lineage>
</organism>
<dbReference type="PRINTS" id="PR00722">
    <property type="entry name" value="CHYMOTRYPSIN"/>
</dbReference>
<protein>
    <submittedName>
        <fullName evidence="10">Repeat domain-containing protein</fullName>
    </submittedName>
</protein>
<keyword evidence="2 7" id="KW-0645">Protease</keyword>
<feature type="region of interest" description="Disordered" evidence="8">
    <location>
        <begin position="76"/>
        <end position="95"/>
    </location>
</feature>
<evidence type="ECO:0000256" key="6">
    <source>
        <dbReference type="ARBA" id="ARBA00023157"/>
    </source>
</evidence>
<dbReference type="PROSITE" id="PS00135">
    <property type="entry name" value="TRYPSIN_SER"/>
    <property type="match status" value="1"/>
</dbReference>
<dbReference type="InterPro" id="IPR028994">
    <property type="entry name" value="Integrin_alpha_N"/>
</dbReference>
<feature type="domain" description="Peptidase S1" evidence="9">
    <location>
        <begin position="101"/>
        <end position="353"/>
    </location>
</feature>
<proteinExistence type="inferred from homology"/>
<sequence length="601" mass="61445">MFPARKGAGHRRRRRGPVAIGVAVLGAGAAGVLLLSPAHAGTVQPPVLGTVAQPPAPAPAALSARIAGAVKADSGPARAPLAASTTTKSSGTAGTTVDPKIIGGTTTTISTAPWMAQLWYYDDNGTPADETDDTGFFCGGTVVSPTKILTASHCVHGYDWFQFGAVVTGTDQLPTTNADDTANLHGGTATGVQRQWNHPSYSSVTYDNDVAVLTLNRPVTAKPLPITTAGDTASYGAGTAATLYGWGRTSSTTQDLAQTLKKASMPIVSNAACSSAWGSDYVAAHMVCAGPPASGSDAGTTSACNGDSGGPLVVAGRVVGVVSWGVQDCVEKGAYSVFSRVSAFAGAIDPRLDDTDITHDGKADLLAVTPAGATYYYASKGTTVNGRVADGNLAGTGMIRQTDLNRDGFQDVLARTTDGQLYFLNGQAGTSDIRLGAGWNAMRALVAPGDLNGDGLPDLVATDTGGTMWYYPGNGNGTVGARHSVGGGWNIYNGVIYGKGDLSGDGRPDLVARDSAGVMWLYKGSGSATKPFQTRTRIGAGWNIYNIIATVGDITGDGHADLVARDSSGVLWLYKGTGSATAPLAARTEICAGWNIYNKLG</sequence>
<dbReference type="RefSeq" id="WP_205043377.1">
    <property type="nucleotide sequence ID" value="NZ_CAJVAX010000001.1"/>
</dbReference>
<evidence type="ECO:0000259" key="9">
    <source>
        <dbReference type="PROSITE" id="PS50240"/>
    </source>
</evidence>
<dbReference type="InterPro" id="IPR033116">
    <property type="entry name" value="TRYPSIN_SER"/>
</dbReference>
<dbReference type="Gene3D" id="2.130.10.130">
    <property type="entry name" value="Integrin alpha, N-terminal"/>
    <property type="match status" value="1"/>
</dbReference>
<keyword evidence="3" id="KW-0732">Signal</keyword>
<evidence type="ECO:0000256" key="2">
    <source>
        <dbReference type="ARBA" id="ARBA00022670"/>
    </source>
</evidence>
<feature type="compositionally biased region" description="Low complexity" evidence="8">
    <location>
        <begin position="82"/>
        <end position="95"/>
    </location>
</feature>
<evidence type="ECO:0000256" key="3">
    <source>
        <dbReference type="ARBA" id="ARBA00022729"/>
    </source>
</evidence>
<dbReference type="PROSITE" id="PS50240">
    <property type="entry name" value="TRYPSIN_DOM"/>
    <property type="match status" value="1"/>
</dbReference>
<name>A0A9W4GZ50_9ACTN</name>
<dbReference type="Proteomes" id="UP001153328">
    <property type="component" value="Unassembled WGS sequence"/>
</dbReference>
<dbReference type="InterPro" id="IPR018114">
    <property type="entry name" value="TRYPSIN_HIS"/>
</dbReference>
<evidence type="ECO:0000256" key="4">
    <source>
        <dbReference type="ARBA" id="ARBA00022801"/>
    </source>
</evidence>
<dbReference type="InterPro" id="IPR009003">
    <property type="entry name" value="Peptidase_S1_PA"/>
</dbReference>
<dbReference type="Gene3D" id="2.115.10.10">
    <property type="entry name" value="Tachylectin 2"/>
    <property type="match status" value="1"/>
</dbReference>
<evidence type="ECO:0000313" key="11">
    <source>
        <dbReference type="Proteomes" id="UP001153328"/>
    </source>
</evidence>
<dbReference type="InterPro" id="IPR050430">
    <property type="entry name" value="Peptidase_S1"/>
</dbReference>
<dbReference type="InterPro" id="IPR043504">
    <property type="entry name" value="Peptidase_S1_PA_chymotrypsin"/>
</dbReference>
<keyword evidence="5 7" id="KW-0720">Serine protease</keyword>
<evidence type="ECO:0000256" key="1">
    <source>
        <dbReference type="ARBA" id="ARBA00007664"/>
    </source>
</evidence>
<dbReference type="FunFam" id="2.40.10.10:FF:000036">
    <property type="entry name" value="Trypsin beta"/>
    <property type="match status" value="1"/>
</dbReference>
<dbReference type="PANTHER" id="PTHR24276">
    <property type="entry name" value="POLYSERASE-RELATED"/>
    <property type="match status" value="1"/>
</dbReference>
<dbReference type="SUPFAM" id="SSF69318">
    <property type="entry name" value="Integrin alpha N-terminal domain"/>
    <property type="match status" value="1"/>
</dbReference>
<dbReference type="SUPFAM" id="SSF50494">
    <property type="entry name" value="Trypsin-like serine proteases"/>
    <property type="match status" value="1"/>
</dbReference>
<dbReference type="EMBL" id="CAJVAX010000001">
    <property type="protein sequence ID" value="CAG7607149.1"/>
    <property type="molecule type" value="Genomic_DNA"/>
</dbReference>
<dbReference type="InterPro" id="IPR013517">
    <property type="entry name" value="FG-GAP"/>
</dbReference>
<dbReference type="GO" id="GO:0004252">
    <property type="term" value="F:serine-type endopeptidase activity"/>
    <property type="evidence" value="ECO:0007669"/>
    <property type="project" value="InterPro"/>
</dbReference>
<evidence type="ECO:0000256" key="5">
    <source>
        <dbReference type="ARBA" id="ARBA00022825"/>
    </source>
</evidence>
<reference evidence="10" key="1">
    <citation type="submission" date="2021-06" db="EMBL/GenBank/DDBJ databases">
        <authorList>
            <person name="Arsene-Ploetze F."/>
        </authorList>
    </citation>
    <scope>NUCLEOTIDE SEQUENCE</scope>
    <source>
        <strain evidence="10">SBRY1</strain>
    </source>
</reference>
<dbReference type="InterPro" id="IPR001314">
    <property type="entry name" value="Peptidase_S1A"/>
</dbReference>
<evidence type="ECO:0000313" key="10">
    <source>
        <dbReference type="EMBL" id="CAG7607149.1"/>
    </source>
</evidence>
<gene>
    <name evidence="10" type="ORF">SBRY_11009</name>
</gene>
<dbReference type="SMART" id="SM00020">
    <property type="entry name" value="Tryp_SPc"/>
    <property type="match status" value="1"/>
</dbReference>
<evidence type="ECO:0000256" key="7">
    <source>
        <dbReference type="RuleBase" id="RU363034"/>
    </source>
</evidence>
<evidence type="ECO:0000256" key="8">
    <source>
        <dbReference type="SAM" id="MobiDB-lite"/>
    </source>
</evidence>
<dbReference type="Gene3D" id="2.40.10.10">
    <property type="entry name" value="Trypsin-like serine proteases"/>
    <property type="match status" value="1"/>
</dbReference>
<comment type="similarity">
    <text evidence="1">Belongs to the peptidase S1 family.</text>
</comment>
<comment type="caution">
    <text evidence="10">The sequence shown here is derived from an EMBL/GenBank/DDBJ whole genome shotgun (WGS) entry which is preliminary data.</text>
</comment>
<dbReference type="PROSITE" id="PS00134">
    <property type="entry name" value="TRYPSIN_HIS"/>
    <property type="match status" value="1"/>
</dbReference>
<dbReference type="Pfam" id="PF00089">
    <property type="entry name" value="Trypsin"/>
    <property type="match status" value="1"/>
</dbReference>
<dbReference type="PANTHER" id="PTHR24276:SF98">
    <property type="entry name" value="FI18310P1-RELATED"/>
    <property type="match status" value="1"/>
</dbReference>